<keyword evidence="1" id="KW-0812">Transmembrane</keyword>
<protein>
    <recommendedName>
        <fullName evidence="2">Serine aminopeptidase S33 domain-containing protein</fullName>
    </recommendedName>
</protein>
<dbReference type="RefSeq" id="XP_048525217.1">
    <property type="nucleotide sequence ID" value="XM_048669260.1"/>
</dbReference>
<dbReference type="Pfam" id="PF12146">
    <property type="entry name" value="Hydrolase_4"/>
    <property type="match status" value="1"/>
</dbReference>
<dbReference type="AlphaFoldDB" id="A0AAR5P358"/>
<dbReference type="SUPFAM" id="SSF53474">
    <property type="entry name" value="alpha/beta-Hydrolases"/>
    <property type="match status" value="1"/>
</dbReference>
<dbReference type="GO" id="GO:0052651">
    <property type="term" value="P:monoacylglycerol catabolic process"/>
    <property type="evidence" value="ECO:0007669"/>
    <property type="project" value="TreeGrafter"/>
</dbReference>
<dbReference type="RefSeq" id="XP_019755563.1">
    <property type="nucleotide sequence ID" value="XM_019900004.2"/>
</dbReference>
<dbReference type="EnsemblMetazoa" id="XM_019900004.1">
    <property type="protein sequence ID" value="XP_019755563.1"/>
    <property type="gene ID" value="LOC109534352"/>
</dbReference>
<evidence type="ECO:0000256" key="1">
    <source>
        <dbReference type="SAM" id="Phobius"/>
    </source>
</evidence>
<evidence type="ECO:0000313" key="3">
    <source>
        <dbReference type="EnsemblMetazoa" id="XP_019755563.1"/>
    </source>
</evidence>
<keyword evidence="1" id="KW-1133">Transmembrane helix</keyword>
<sequence>MNNHRYNDYYLVNDEDFANDDDSVELMPTKRRKVKRVFCILVVVFSGLLVLGFLAAFVGLPLVFKFSLALQQSLIFTRFGLQTNATYYGNFRLPEYKNHYVPVIDVDNKTTLKLGLWHILPLDLAEISFYNESYDFDKVLKHSNYSVLLYFHGTGEDRSQSWQKYQLLRSFFHVIAFDYRGYGDSQPGEMLENNVVNDCVQVYKWLQNRTESPIYIWGHSLGANLATSTVARLDQNANLTGLILEAAFTSLTDELYFHPYVKYLKWLPWFWDTVVKPLQHNGFLFDTTKHIEMVQCPILFLHAKDDEIVPYFMSQALYTASKKRNVSEWVLNDTKLVLFNAKIGLNHYFIYRDSFTFFHILDFLNHCSQNLQLSLEGSHQS</sequence>
<dbReference type="InterPro" id="IPR029058">
    <property type="entry name" value="AB_hydrolase_fold"/>
</dbReference>
<evidence type="ECO:0000313" key="4">
    <source>
        <dbReference type="Proteomes" id="UP000019118"/>
    </source>
</evidence>
<name>A0AAR5P358_DENPD</name>
<feature type="transmembrane region" description="Helical" evidence="1">
    <location>
        <begin position="37"/>
        <end position="64"/>
    </location>
</feature>
<dbReference type="PANTHER" id="PTHR12277">
    <property type="entry name" value="ALPHA/BETA HYDROLASE DOMAIN-CONTAINING PROTEIN"/>
    <property type="match status" value="1"/>
</dbReference>
<proteinExistence type="predicted"/>
<dbReference type="GeneID" id="109534352"/>
<dbReference type="Proteomes" id="UP000019118">
    <property type="component" value="Unassembled WGS sequence"/>
</dbReference>
<dbReference type="GO" id="GO:0005789">
    <property type="term" value="C:endoplasmic reticulum membrane"/>
    <property type="evidence" value="ECO:0007669"/>
    <property type="project" value="TreeGrafter"/>
</dbReference>
<keyword evidence="1" id="KW-0472">Membrane</keyword>
<dbReference type="InterPro" id="IPR022742">
    <property type="entry name" value="Hydrolase_4"/>
</dbReference>
<dbReference type="GO" id="GO:0006660">
    <property type="term" value="P:phosphatidylserine catabolic process"/>
    <property type="evidence" value="ECO:0007669"/>
    <property type="project" value="TreeGrafter"/>
</dbReference>
<feature type="domain" description="Serine aminopeptidase S33" evidence="2">
    <location>
        <begin position="147"/>
        <end position="274"/>
    </location>
</feature>
<accession>A0AAR5P358</accession>
<keyword evidence="4" id="KW-1185">Reference proteome</keyword>
<dbReference type="Gene3D" id="3.40.50.1820">
    <property type="entry name" value="alpha/beta hydrolase"/>
    <property type="match status" value="1"/>
</dbReference>
<dbReference type="KEGG" id="dpa:109534352"/>
<reference evidence="4" key="1">
    <citation type="journal article" date="2013" name="Genome Biol.">
        <title>Draft genome of the mountain pine beetle, Dendroctonus ponderosae Hopkins, a major forest pest.</title>
        <authorList>
            <person name="Keeling C.I."/>
            <person name="Yuen M.M."/>
            <person name="Liao N.Y."/>
            <person name="Docking T.R."/>
            <person name="Chan S.K."/>
            <person name="Taylor G.A."/>
            <person name="Palmquist D.L."/>
            <person name="Jackman S.D."/>
            <person name="Nguyen A."/>
            <person name="Li M."/>
            <person name="Henderson H."/>
            <person name="Janes J.K."/>
            <person name="Zhao Y."/>
            <person name="Pandoh P."/>
            <person name="Moore R."/>
            <person name="Sperling F.A."/>
            <person name="Huber D.P."/>
            <person name="Birol I."/>
            <person name="Jones S.J."/>
            <person name="Bohlmann J."/>
        </authorList>
    </citation>
    <scope>NUCLEOTIDE SEQUENCE</scope>
</reference>
<dbReference type="GO" id="GO:0047372">
    <property type="term" value="F:monoacylglycerol lipase activity"/>
    <property type="evidence" value="ECO:0007669"/>
    <property type="project" value="TreeGrafter"/>
</dbReference>
<dbReference type="GO" id="GO:0004622">
    <property type="term" value="F:phosphatidylcholine lysophospholipase activity"/>
    <property type="evidence" value="ECO:0007669"/>
    <property type="project" value="TreeGrafter"/>
</dbReference>
<dbReference type="PANTHER" id="PTHR12277:SF194">
    <property type="entry name" value="FI04476P"/>
    <property type="match status" value="1"/>
</dbReference>
<reference evidence="3" key="2">
    <citation type="submission" date="2024-08" db="UniProtKB">
        <authorList>
            <consortium name="EnsemblMetazoa"/>
        </authorList>
    </citation>
    <scope>IDENTIFICATION</scope>
</reference>
<organism evidence="3 4">
    <name type="scientific">Dendroctonus ponderosae</name>
    <name type="common">Mountain pine beetle</name>
    <dbReference type="NCBI Taxonomy" id="77166"/>
    <lineage>
        <taxon>Eukaryota</taxon>
        <taxon>Metazoa</taxon>
        <taxon>Ecdysozoa</taxon>
        <taxon>Arthropoda</taxon>
        <taxon>Hexapoda</taxon>
        <taxon>Insecta</taxon>
        <taxon>Pterygota</taxon>
        <taxon>Neoptera</taxon>
        <taxon>Endopterygota</taxon>
        <taxon>Coleoptera</taxon>
        <taxon>Polyphaga</taxon>
        <taxon>Cucujiformia</taxon>
        <taxon>Curculionidae</taxon>
        <taxon>Scolytinae</taxon>
        <taxon>Dendroctonus</taxon>
    </lineage>
</organism>
<evidence type="ECO:0000259" key="2">
    <source>
        <dbReference type="Pfam" id="PF12146"/>
    </source>
</evidence>